<reference evidence="2 3" key="1">
    <citation type="journal article" date="2019" name="Genome Biol. Evol.">
        <title>Whole-Genome Sequencing of the Giant Devil Catfish, Bagarius yarrelli.</title>
        <authorList>
            <person name="Jiang W."/>
            <person name="Lv Y."/>
            <person name="Cheng L."/>
            <person name="Yang K."/>
            <person name="Chao B."/>
            <person name="Wang X."/>
            <person name="Li Y."/>
            <person name="Pan X."/>
            <person name="You X."/>
            <person name="Zhang Y."/>
            <person name="Yang J."/>
            <person name="Li J."/>
            <person name="Zhang X."/>
            <person name="Liu S."/>
            <person name="Sun C."/>
            <person name="Yang J."/>
            <person name="Shi Q."/>
        </authorList>
    </citation>
    <scope>NUCLEOTIDE SEQUENCE [LARGE SCALE GENOMIC DNA]</scope>
    <source>
        <strain evidence="2">JWS20170419001</strain>
        <tissue evidence="2">Muscle</tissue>
    </source>
</reference>
<dbReference type="PANTHER" id="PTHR15706:SF20">
    <property type="entry name" value="NEUTROPHIL CYTOSOL FACTOR 4"/>
    <property type="match status" value="1"/>
</dbReference>
<dbReference type="FunFam" id="3.30.1520.10:FF:000024">
    <property type="entry name" value="Neutrophil cytosol factor 4"/>
    <property type="match status" value="1"/>
</dbReference>
<dbReference type="SUPFAM" id="SSF50044">
    <property type="entry name" value="SH3-domain"/>
    <property type="match status" value="1"/>
</dbReference>
<dbReference type="GO" id="GO:0043020">
    <property type="term" value="C:NADPH oxidase complex"/>
    <property type="evidence" value="ECO:0007669"/>
    <property type="project" value="InterPro"/>
</dbReference>
<gene>
    <name evidence="2" type="ORF">Baya_5254</name>
</gene>
<proteinExistence type="predicted"/>
<dbReference type="SUPFAM" id="SSF64268">
    <property type="entry name" value="PX domain"/>
    <property type="match status" value="1"/>
</dbReference>
<keyword evidence="3" id="KW-1185">Reference proteome</keyword>
<name>A0A556TU01_BAGYA</name>
<dbReference type="InterPro" id="IPR001683">
    <property type="entry name" value="PX_dom"/>
</dbReference>
<organism evidence="2 3">
    <name type="scientific">Bagarius yarrelli</name>
    <name type="common">Goonch</name>
    <name type="synonym">Bagrus yarrelli</name>
    <dbReference type="NCBI Taxonomy" id="175774"/>
    <lineage>
        <taxon>Eukaryota</taxon>
        <taxon>Metazoa</taxon>
        <taxon>Chordata</taxon>
        <taxon>Craniata</taxon>
        <taxon>Vertebrata</taxon>
        <taxon>Euteleostomi</taxon>
        <taxon>Actinopterygii</taxon>
        <taxon>Neopterygii</taxon>
        <taxon>Teleostei</taxon>
        <taxon>Ostariophysi</taxon>
        <taxon>Siluriformes</taxon>
        <taxon>Sisoridae</taxon>
        <taxon>Sisorinae</taxon>
        <taxon>Bagarius</taxon>
    </lineage>
</organism>
<dbReference type="OrthoDB" id="10255964at2759"/>
<dbReference type="GO" id="GO:0045730">
    <property type="term" value="P:respiratory burst"/>
    <property type="evidence" value="ECO:0007669"/>
    <property type="project" value="InterPro"/>
</dbReference>
<dbReference type="PROSITE" id="PS50195">
    <property type="entry name" value="PX"/>
    <property type="match status" value="1"/>
</dbReference>
<dbReference type="GO" id="GO:0035091">
    <property type="term" value="F:phosphatidylinositol binding"/>
    <property type="evidence" value="ECO:0007669"/>
    <property type="project" value="InterPro"/>
</dbReference>
<dbReference type="GO" id="GO:0016176">
    <property type="term" value="F:superoxide-generating NADPH oxidase activator activity"/>
    <property type="evidence" value="ECO:0007669"/>
    <property type="project" value="InterPro"/>
</dbReference>
<dbReference type="InterPro" id="IPR036028">
    <property type="entry name" value="SH3-like_dom_sf"/>
</dbReference>
<sequence>MGRVCDLRIPSHSRFSSRSRWLDWTLIKGTETCGYRVQVTAMSLPRQLRDESDFEQLPHNVPISATIADVDEKKGFIVYYRFVIEVKTKGGSKYLIYRRYREFFTLHQNLEQKFSPESASGPYTVALPTLPGKVYVGNKQEIAENRIPELNTYMKALFDFNGNGRLELSLKTGDVIFLLRRVNADWLESFVKIIKPLPDSDSDEEGGASKRKSGPGSYSCLHCCLLHPGGVDESSFAAPEVMKTHILSPASHLDSLFEFLLNSHGVQITACPPQVRAIHIPDSISGEQ</sequence>
<dbReference type="GO" id="GO:0006909">
    <property type="term" value="P:phagocytosis"/>
    <property type="evidence" value="ECO:0007669"/>
    <property type="project" value="InterPro"/>
</dbReference>
<dbReference type="Pfam" id="PF00787">
    <property type="entry name" value="PX"/>
    <property type="match status" value="1"/>
</dbReference>
<dbReference type="InterPro" id="IPR000919">
    <property type="entry name" value="p40phox"/>
</dbReference>
<dbReference type="PANTHER" id="PTHR15706">
    <property type="entry name" value="SH3 MULTIPLE DOMAIN"/>
    <property type="match status" value="1"/>
</dbReference>
<dbReference type="Gene3D" id="3.30.1520.10">
    <property type="entry name" value="Phox-like domain"/>
    <property type="match status" value="1"/>
</dbReference>
<protein>
    <submittedName>
        <fullName evidence="2">Neutrophil cytosol factor 4</fullName>
    </submittedName>
</protein>
<dbReference type="InterPro" id="IPR051228">
    <property type="entry name" value="NADPH_Oxidase/PX-Domain"/>
</dbReference>
<dbReference type="GO" id="GO:0042554">
    <property type="term" value="P:superoxide anion generation"/>
    <property type="evidence" value="ECO:0007669"/>
    <property type="project" value="TreeGrafter"/>
</dbReference>
<dbReference type="InterPro" id="IPR036871">
    <property type="entry name" value="PX_dom_sf"/>
</dbReference>
<evidence type="ECO:0000313" key="3">
    <source>
        <dbReference type="Proteomes" id="UP000319801"/>
    </source>
</evidence>
<dbReference type="AlphaFoldDB" id="A0A556TU01"/>
<dbReference type="EMBL" id="VCAZ01000018">
    <property type="protein sequence ID" value="TSK67277.1"/>
    <property type="molecule type" value="Genomic_DNA"/>
</dbReference>
<dbReference type="SMART" id="SM00312">
    <property type="entry name" value="PX"/>
    <property type="match status" value="1"/>
</dbReference>
<accession>A0A556TU01</accession>
<evidence type="ECO:0000259" key="1">
    <source>
        <dbReference type="PROSITE" id="PS50195"/>
    </source>
</evidence>
<feature type="domain" description="PX" evidence="1">
    <location>
        <begin position="60"/>
        <end position="185"/>
    </location>
</feature>
<dbReference type="GO" id="GO:0005737">
    <property type="term" value="C:cytoplasm"/>
    <property type="evidence" value="ECO:0007669"/>
    <property type="project" value="TreeGrafter"/>
</dbReference>
<dbReference type="PRINTS" id="PR00497">
    <property type="entry name" value="P40PHOX"/>
</dbReference>
<evidence type="ECO:0000313" key="2">
    <source>
        <dbReference type="EMBL" id="TSK67277.1"/>
    </source>
</evidence>
<dbReference type="Proteomes" id="UP000319801">
    <property type="component" value="Unassembled WGS sequence"/>
</dbReference>
<comment type="caution">
    <text evidence="2">The sequence shown here is derived from an EMBL/GenBank/DDBJ whole genome shotgun (WGS) entry which is preliminary data.</text>
</comment>